<accession>A0ABW9RPE6</accession>
<dbReference type="SUPFAM" id="SSF52172">
    <property type="entry name" value="CheY-like"/>
    <property type="match status" value="1"/>
</dbReference>
<dbReference type="Gene3D" id="3.40.50.2300">
    <property type="match status" value="1"/>
</dbReference>
<comment type="caution">
    <text evidence="5">The sequence shown here is derived from an EMBL/GenBank/DDBJ whole genome shotgun (WGS) entry which is preliminary data.</text>
</comment>
<evidence type="ECO:0000259" key="4">
    <source>
        <dbReference type="PROSITE" id="PS50110"/>
    </source>
</evidence>
<keyword evidence="1 2" id="KW-0597">Phosphoprotein</keyword>
<dbReference type="PROSITE" id="PS50109">
    <property type="entry name" value="HIS_KIN"/>
    <property type="match status" value="1"/>
</dbReference>
<dbReference type="InterPro" id="IPR003594">
    <property type="entry name" value="HATPase_dom"/>
</dbReference>
<dbReference type="PANTHER" id="PTHR43547">
    <property type="entry name" value="TWO-COMPONENT HISTIDINE KINASE"/>
    <property type="match status" value="1"/>
</dbReference>
<dbReference type="SUPFAM" id="SSF55874">
    <property type="entry name" value="ATPase domain of HSP90 chaperone/DNA topoisomerase II/histidine kinase"/>
    <property type="match status" value="1"/>
</dbReference>
<dbReference type="InterPro" id="IPR036890">
    <property type="entry name" value="HATPase_C_sf"/>
</dbReference>
<keyword evidence="5" id="KW-0808">Transferase</keyword>
<protein>
    <submittedName>
        <fullName evidence="5">Hybrid sensor histidine kinase/response regulator</fullName>
    </submittedName>
</protein>
<dbReference type="InterPro" id="IPR011006">
    <property type="entry name" value="CheY-like_superfamily"/>
</dbReference>
<feature type="modified residue" description="4-aspartylphosphate" evidence="2">
    <location>
        <position position="55"/>
    </location>
</feature>
<evidence type="ECO:0000313" key="5">
    <source>
        <dbReference type="EMBL" id="MTI25891.1"/>
    </source>
</evidence>
<dbReference type="EMBL" id="SMLW01000549">
    <property type="protein sequence ID" value="MTI25891.1"/>
    <property type="molecule type" value="Genomic_DNA"/>
</dbReference>
<evidence type="ECO:0000259" key="3">
    <source>
        <dbReference type="PROSITE" id="PS50109"/>
    </source>
</evidence>
<dbReference type="Pfam" id="PF02518">
    <property type="entry name" value="HATPase_c"/>
    <property type="match status" value="1"/>
</dbReference>
<dbReference type="GO" id="GO:0016301">
    <property type="term" value="F:kinase activity"/>
    <property type="evidence" value="ECO:0007669"/>
    <property type="project" value="UniProtKB-KW"/>
</dbReference>
<dbReference type="PROSITE" id="PS50110">
    <property type="entry name" value="RESPONSE_REGULATORY"/>
    <property type="match status" value="1"/>
</dbReference>
<proteinExistence type="predicted"/>
<name>A0ABW9RPE6_9BACT</name>
<dbReference type="SMART" id="SM00387">
    <property type="entry name" value="HATPase_c"/>
    <property type="match status" value="1"/>
</dbReference>
<dbReference type="InterPro" id="IPR001789">
    <property type="entry name" value="Sig_transdc_resp-reg_receiver"/>
</dbReference>
<dbReference type="Gene3D" id="3.30.565.10">
    <property type="entry name" value="Histidine kinase-like ATPase, C-terminal domain"/>
    <property type="match status" value="1"/>
</dbReference>
<gene>
    <name evidence="5" type="ORF">E1163_13125</name>
</gene>
<evidence type="ECO:0000313" key="6">
    <source>
        <dbReference type="Proteomes" id="UP000798808"/>
    </source>
</evidence>
<evidence type="ECO:0000256" key="2">
    <source>
        <dbReference type="PROSITE-ProRule" id="PRU00169"/>
    </source>
</evidence>
<dbReference type="Proteomes" id="UP000798808">
    <property type="component" value="Unassembled WGS sequence"/>
</dbReference>
<dbReference type="RefSeq" id="WP_155172505.1">
    <property type="nucleotide sequence ID" value="NZ_BAAAFL010000049.1"/>
</dbReference>
<dbReference type="InterPro" id="IPR005467">
    <property type="entry name" value="His_kinase_dom"/>
</dbReference>
<sequence length="383" mass="43286">MSYTYSVLVIDDMKSIFNAISSILVKHDCKVDYAENGRLGLEAARKKAYDLIILDIHLPDSSGLDICSIIKNIPAYHYRPVLLLTSDNNNLEKGLMAGASDYIIKPFNTVEMLARVFTQINISKAHISTREQEQKLREDLVVERARLTEAQNDLQSYFYQTSHRLGAPLSTLKGLLNLHKIEHPEVAQNIYLKLIEDSIGKMCHINEQVARIGNLRSMSLNPRTFSLHFALENLTRRYPYGNHNIELDINEDIVLLTDLNFFLKGLEPIVKNALHYYRSGENKPGRINIHTTSEDNKTLLIIRDNGQGIPEKELSKVFDMFHISDEKSTGNGLGLFISKVALGRLDMTVSIDSKEGHYTCVTIDLTNTVILKKAANESTRIGQ</sequence>
<feature type="domain" description="Response regulatory" evidence="4">
    <location>
        <begin position="6"/>
        <end position="120"/>
    </location>
</feature>
<evidence type="ECO:0000256" key="1">
    <source>
        <dbReference type="ARBA" id="ARBA00022553"/>
    </source>
</evidence>
<dbReference type="CDD" id="cd00075">
    <property type="entry name" value="HATPase"/>
    <property type="match status" value="1"/>
</dbReference>
<keyword evidence="5" id="KW-0418">Kinase</keyword>
<feature type="domain" description="Histidine kinase" evidence="3">
    <location>
        <begin position="160"/>
        <end position="369"/>
    </location>
</feature>
<dbReference type="SMART" id="SM00448">
    <property type="entry name" value="REC"/>
    <property type="match status" value="1"/>
</dbReference>
<dbReference type="PANTHER" id="PTHR43547:SF2">
    <property type="entry name" value="HYBRID SIGNAL TRANSDUCTION HISTIDINE KINASE C"/>
    <property type="match status" value="1"/>
</dbReference>
<reference evidence="5 6" key="1">
    <citation type="submission" date="2019-02" db="EMBL/GenBank/DDBJ databases">
        <authorList>
            <person name="Goldberg S.R."/>
            <person name="Haltli B.A."/>
            <person name="Correa H."/>
            <person name="Russell K.G."/>
        </authorList>
    </citation>
    <scope>NUCLEOTIDE SEQUENCE [LARGE SCALE GENOMIC DNA]</scope>
    <source>
        <strain evidence="5 6">JCM 16186</strain>
    </source>
</reference>
<organism evidence="5 6">
    <name type="scientific">Fulvivirga kasyanovii</name>
    <dbReference type="NCBI Taxonomy" id="396812"/>
    <lineage>
        <taxon>Bacteria</taxon>
        <taxon>Pseudomonadati</taxon>
        <taxon>Bacteroidota</taxon>
        <taxon>Cytophagia</taxon>
        <taxon>Cytophagales</taxon>
        <taxon>Fulvivirgaceae</taxon>
        <taxon>Fulvivirga</taxon>
    </lineage>
</organism>
<dbReference type="Pfam" id="PF00072">
    <property type="entry name" value="Response_reg"/>
    <property type="match status" value="1"/>
</dbReference>
<keyword evidence="6" id="KW-1185">Reference proteome</keyword>